<dbReference type="FunFam" id="1.10.10.60:FF:000141">
    <property type="entry name" value="TetR family transcriptional regulator"/>
    <property type="match status" value="1"/>
</dbReference>
<evidence type="ECO:0000256" key="4">
    <source>
        <dbReference type="PROSITE-ProRule" id="PRU00335"/>
    </source>
</evidence>
<evidence type="ECO:0000259" key="5">
    <source>
        <dbReference type="PROSITE" id="PS50977"/>
    </source>
</evidence>
<dbReference type="PROSITE" id="PS50977">
    <property type="entry name" value="HTH_TETR_2"/>
    <property type="match status" value="1"/>
</dbReference>
<dbReference type="InterPro" id="IPR039536">
    <property type="entry name" value="TetR_C_Proteobacteria"/>
</dbReference>
<gene>
    <name evidence="6" type="ORF">SAMN05421749_11147</name>
</gene>
<dbReference type="PANTHER" id="PTHR30055">
    <property type="entry name" value="HTH-TYPE TRANSCRIPTIONAL REGULATOR RUTR"/>
    <property type="match status" value="1"/>
</dbReference>
<dbReference type="AlphaFoldDB" id="A0A1G6NYX1"/>
<feature type="domain" description="HTH tetR-type" evidence="5">
    <location>
        <begin position="11"/>
        <end position="71"/>
    </location>
</feature>
<feature type="DNA-binding region" description="H-T-H motif" evidence="4">
    <location>
        <begin position="34"/>
        <end position="53"/>
    </location>
</feature>
<protein>
    <submittedName>
        <fullName evidence="6">Transcriptional regulator, TetR family</fullName>
    </submittedName>
</protein>
<keyword evidence="3" id="KW-0804">Transcription</keyword>
<name>A0A1G6NYX1_9GAMM</name>
<dbReference type="Pfam" id="PF00440">
    <property type="entry name" value="TetR_N"/>
    <property type="match status" value="1"/>
</dbReference>
<dbReference type="PRINTS" id="PR00455">
    <property type="entry name" value="HTHTETR"/>
</dbReference>
<reference evidence="7" key="1">
    <citation type="submission" date="2016-09" db="EMBL/GenBank/DDBJ databases">
        <authorList>
            <person name="Varghese N."/>
            <person name="Submissions S."/>
        </authorList>
    </citation>
    <scope>NUCLEOTIDE SEQUENCE [LARGE SCALE GENOMIC DNA]</scope>
    <source>
        <strain evidence="7">ANC 3699</strain>
    </source>
</reference>
<keyword evidence="2 4" id="KW-0238">DNA-binding</keyword>
<proteinExistence type="predicted"/>
<accession>A0A1G6NYX1</accession>
<evidence type="ECO:0000256" key="3">
    <source>
        <dbReference type="ARBA" id="ARBA00023163"/>
    </source>
</evidence>
<dbReference type="RefSeq" id="WP_171259116.1">
    <property type="nucleotide sequence ID" value="NZ_FMYK01000011.1"/>
</dbReference>
<evidence type="ECO:0000256" key="2">
    <source>
        <dbReference type="ARBA" id="ARBA00023125"/>
    </source>
</evidence>
<dbReference type="SUPFAM" id="SSF46689">
    <property type="entry name" value="Homeodomain-like"/>
    <property type="match status" value="1"/>
</dbReference>
<evidence type="ECO:0000313" key="6">
    <source>
        <dbReference type="EMBL" id="SDC72851.1"/>
    </source>
</evidence>
<dbReference type="InterPro" id="IPR009057">
    <property type="entry name" value="Homeodomain-like_sf"/>
</dbReference>
<dbReference type="PANTHER" id="PTHR30055:SF146">
    <property type="entry name" value="HTH-TYPE TRANSCRIPTIONAL DUAL REGULATOR CECR"/>
    <property type="match status" value="1"/>
</dbReference>
<dbReference type="GO" id="GO:0000976">
    <property type="term" value="F:transcription cis-regulatory region binding"/>
    <property type="evidence" value="ECO:0007669"/>
    <property type="project" value="TreeGrafter"/>
</dbReference>
<dbReference type="Proteomes" id="UP000242317">
    <property type="component" value="Unassembled WGS sequence"/>
</dbReference>
<dbReference type="Pfam" id="PF14246">
    <property type="entry name" value="TetR_C_7"/>
    <property type="match status" value="1"/>
</dbReference>
<dbReference type="EMBL" id="FMYK01000011">
    <property type="protein sequence ID" value="SDC72851.1"/>
    <property type="molecule type" value="Genomic_DNA"/>
</dbReference>
<dbReference type="Gene3D" id="1.10.357.10">
    <property type="entry name" value="Tetracycline Repressor, domain 2"/>
    <property type="match status" value="1"/>
</dbReference>
<evidence type="ECO:0000256" key="1">
    <source>
        <dbReference type="ARBA" id="ARBA00023015"/>
    </source>
</evidence>
<keyword evidence="1" id="KW-0805">Transcription regulation</keyword>
<dbReference type="InterPro" id="IPR050109">
    <property type="entry name" value="HTH-type_TetR-like_transc_reg"/>
</dbReference>
<dbReference type="GO" id="GO:0003700">
    <property type="term" value="F:DNA-binding transcription factor activity"/>
    <property type="evidence" value="ECO:0007669"/>
    <property type="project" value="TreeGrafter"/>
</dbReference>
<evidence type="ECO:0000313" key="7">
    <source>
        <dbReference type="Proteomes" id="UP000242317"/>
    </source>
</evidence>
<dbReference type="InterPro" id="IPR001647">
    <property type="entry name" value="HTH_TetR"/>
</dbReference>
<keyword evidence="7" id="KW-1185">Reference proteome</keyword>
<organism evidence="6 7">
    <name type="scientific">Acinetobacter marinus</name>
    <dbReference type="NCBI Taxonomy" id="281375"/>
    <lineage>
        <taxon>Bacteria</taxon>
        <taxon>Pseudomonadati</taxon>
        <taxon>Pseudomonadota</taxon>
        <taxon>Gammaproteobacteria</taxon>
        <taxon>Moraxellales</taxon>
        <taxon>Moraxellaceae</taxon>
        <taxon>Acinetobacter</taxon>
    </lineage>
</organism>
<sequence length="206" mass="23609">MQPQVGRPKDLKKRQAILEAATQCFLRTGYEGTSMDSIAKLANVSKLTVYNHFQDKAHLFGAAISMVCDQRLPKHFYQLDIHKSVEAHLFELSVAFLKMVYSDEAIKLHQLMTSLASQEPDLVALFFNSGPQQTRTNLLSLFQQFQQHQLIDIDDELLAIDLFCTLMTDVHHDRVLWGIDPVPDLAKIQTKVKHQLAIFFKVYPLR</sequence>
<dbReference type="Gene3D" id="1.10.10.60">
    <property type="entry name" value="Homeodomain-like"/>
    <property type="match status" value="1"/>
</dbReference>